<feature type="region of interest" description="Disordered" evidence="8">
    <location>
        <begin position="159"/>
        <end position="179"/>
    </location>
</feature>
<proteinExistence type="inferred from homology"/>
<dbReference type="GO" id="GO:0005634">
    <property type="term" value="C:nucleus"/>
    <property type="evidence" value="ECO:0007669"/>
    <property type="project" value="UniProtKB-SubCell"/>
</dbReference>
<accession>A0A401SKB3</accession>
<feature type="non-terminal residue" evidence="11">
    <location>
        <position position="1"/>
    </location>
</feature>
<dbReference type="EMBL" id="BEZZ01000327">
    <property type="protein sequence ID" value="GCC30833.1"/>
    <property type="molecule type" value="Genomic_DNA"/>
</dbReference>
<dbReference type="STRING" id="137246.A0A401SKB3"/>
<dbReference type="OrthoDB" id="24526at2759"/>
<evidence type="ECO:0000256" key="2">
    <source>
        <dbReference type="ARBA" id="ARBA00005803"/>
    </source>
</evidence>
<feature type="compositionally biased region" description="Acidic residues" evidence="8">
    <location>
        <begin position="168"/>
        <end position="177"/>
    </location>
</feature>
<feature type="domain" description="DM2" evidence="10">
    <location>
        <begin position="26"/>
        <end position="109"/>
    </location>
</feature>
<dbReference type="Pfam" id="PF02201">
    <property type="entry name" value="SWIB"/>
    <property type="match status" value="1"/>
</dbReference>
<evidence type="ECO:0000259" key="9">
    <source>
        <dbReference type="PROSITE" id="PS50199"/>
    </source>
</evidence>
<dbReference type="Gene3D" id="1.10.245.10">
    <property type="entry name" value="SWIB/MDM2 domain"/>
    <property type="match status" value="1"/>
</dbReference>
<dbReference type="Gene3D" id="2.30.30.380">
    <property type="entry name" value="Zn-finger domain of Sec23/24"/>
    <property type="match status" value="1"/>
</dbReference>
<feature type="domain" description="RanBP2-type" evidence="9">
    <location>
        <begin position="311"/>
        <end position="343"/>
    </location>
</feature>
<evidence type="ECO:0000256" key="8">
    <source>
        <dbReference type="SAM" id="MobiDB-lite"/>
    </source>
</evidence>
<dbReference type="PROSITE" id="PS51925">
    <property type="entry name" value="SWIB_MDM2"/>
    <property type="match status" value="1"/>
</dbReference>
<dbReference type="PROSITE" id="PS01358">
    <property type="entry name" value="ZF_RANBP2_1"/>
    <property type="match status" value="1"/>
</dbReference>
<dbReference type="OMA" id="IPDCRRT"/>
<evidence type="ECO:0000256" key="6">
    <source>
        <dbReference type="ARBA" id="ARBA00023242"/>
    </source>
</evidence>
<dbReference type="GO" id="GO:0008270">
    <property type="term" value="F:zinc ion binding"/>
    <property type="evidence" value="ECO:0007669"/>
    <property type="project" value="UniProtKB-KW"/>
</dbReference>
<dbReference type="PANTHER" id="PTHR46858:SF12">
    <property type="entry name" value="PROTEIN MDM4"/>
    <property type="match status" value="1"/>
</dbReference>
<dbReference type="PIRSF" id="PIRSF006748">
    <property type="entry name" value="p53_MDM_2/4"/>
    <property type="match status" value="1"/>
</dbReference>
<feature type="region of interest" description="Disordered" evidence="8">
    <location>
        <begin position="395"/>
        <end position="441"/>
    </location>
</feature>
<comment type="subcellular location">
    <subcellularLocation>
        <location evidence="1">Nucleus</location>
    </subcellularLocation>
</comment>
<dbReference type="Gene3D" id="3.30.40.10">
    <property type="entry name" value="Zinc/RING finger domain, C3HC4 (zinc finger)"/>
    <property type="match status" value="1"/>
</dbReference>
<dbReference type="PROSITE" id="PS50199">
    <property type="entry name" value="ZF_RANBP2_2"/>
    <property type="match status" value="1"/>
</dbReference>
<keyword evidence="5" id="KW-0862">Zinc</keyword>
<dbReference type="AlphaFoldDB" id="A0A401SKB3"/>
<dbReference type="GO" id="GO:0002039">
    <property type="term" value="F:p53 binding"/>
    <property type="evidence" value="ECO:0007669"/>
    <property type="project" value="TreeGrafter"/>
</dbReference>
<gene>
    <name evidence="11" type="ORF">chiPu_0009287</name>
</gene>
<dbReference type="GO" id="GO:0043066">
    <property type="term" value="P:negative regulation of apoptotic process"/>
    <property type="evidence" value="ECO:0007669"/>
    <property type="project" value="InterPro"/>
</dbReference>
<dbReference type="PANTHER" id="PTHR46858">
    <property type="entry name" value="OS05G0521000 PROTEIN"/>
    <property type="match status" value="1"/>
</dbReference>
<evidence type="ECO:0000256" key="4">
    <source>
        <dbReference type="ARBA" id="ARBA00022771"/>
    </source>
</evidence>
<dbReference type="Proteomes" id="UP000287033">
    <property type="component" value="Unassembled WGS sequence"/>
</dbReference>
<dbReference type="CDD" id="cd17673">
    <property type="entry name" value="MDM4"/>
    <property type="match status" value="1"/>
</dbReference>
<evidence type="ECO:0000313" key="11">
    <source>
        <dbReference type="EMBL" id="GCC30833.1"/>
    </source>
</evidence>
<evidence type="ECO:0000313" key="12">
    <source>
        <dbReference type="Proteomes" id="UP000287033"/>
    </source>
</evidence>
<dbReference type="SUPFAM" id="SSF47592">
    <property type="entry name" value="SWIB/MDM2 domain"/>
    <property type="match status" value="1"/>
</dbReference>
<dbReference type="InterPro" id="IPR036443">
    <property type="entry name" value="Znf_RanBP2_sf"/>
</dbReference>
<dbReference type="InterPro" id="IPR001876">
    <property type="entry name" value="Znf_RanBP2"/>
</dbReference>
<dbReference type="GO" id="GO:0061630">
    <property type="term" value="F:ubiquitin protein ligase activity"/>
    <property type="evidence" value="ECO:0007669"/>
    <property type="project" value="TreeGrafter"/>
</dbReference>
<dbReference type="InterPro" id="IPR016495">
    <property type="entry name" value="p53_neg-reg_MDM_2/4"/>
</dbReference>
<dbReference type="Pfam" id="PF13920">
    <property type="entry name" value="zf-C3HC4_3"/>
    <property type="match status" value="1"/>
</dbReference>
<keyword evidence="3" id="KW-0479">Metal-binding</keyword>
<organism evidence="11 12">
    <name type="scientific">Chiloscyllium punctatum</name>
    <name type="common">Brownbanded bambooshark</name>
    <name type="synonym">Hemiscyllium punctatum</name>
    <dbReference type="NCBI Taxonomy" id="137246"/>
    <lineage>
        <taxon>Eukaryota</taxon>
        <taxon>Metazoa</taxon>
        <taxon>Chordata</taxon>
        <taxon>Craniata</taxon>
        <taxon>Vertebrata</taxon>
        <taxon>Chondrichthyes</taxon>
        <taxon>Elasmobranchii</taxon>
        <taxon>Galeomorphii</taxon>
        <taxon>Galeoidea</taxon>
        <taxon>Orectolobiformes</taxon>
        <taxon>Hemiscylliidae</taxon>
        <taxon>Chiloscyllium</taxon>
    </lineage>
</organism>
<keyword evidence="12" id="KW-1185">Reference proteome</keyword>
<comment type="caution">
    <text evidence="11">The sequence shown here is derived from an EMBL/GenBank/DDBJ whole genome shotgun (WGS) entry which is preliminary data.</text>
</comment>
<evidence type="ECO:0000256" key="3">
    <source>
        <dbReference type="ARBA" id="ARBA00022723"/>
    </source>
</evidence>
<protein>
    <submittedName>
        <fullName evidence="11">Uncharacterized protein</fullName>
    </submittedName>
</protein>
<dbReference type="CDD" id="cd16784">
    <property type="entry name" value="mRING-HC-C2H2C4_MDM4"/>
    <property type="match status" value="1"/>
</dbReference>
<keyword evidence="4 7" id="KW-0863">Zinc-finger</keyword>
<dbReference type="GO" id="GO:0016567">
    <property type="term" value="P:protein ubiquitination"/>
    <property type="evidence" value="ECO:0007669"/>
    <property type="project" value="TreeGrafter"/>
</dbReference>
<name>A0A401SKB3_CHIPU</name>
<dbReference type="GO" id="GO:0051726">
    <property type="term" value="P:regulation of cell cycle"/>
    <property type="evidence" value="ECO:0007669"/>
    <property type="project" value="InterPro"/>
</dbReference>
<reference evidence="11 12" key="1">
    <citation type="journal article" date="2018" name="Nat. Ecol. Evol.">
        <title>Shark genomes provide insights into elasmobranch evolution and the origin of vertebrates.</title>
        <authorList>
            <person name="Hara Y"/>
            <person name="Yamaguchi K"/>
            <person name="Onimaru K"/>
            <person name="Kadota M"/>
            <person name="Koyanagi M"/>
            <person name="Keeley SD"/>
            <person name="Tatsumi K"/>
            <person name="Tanaka K"/>
            <person name="Motone F"/>
            <person name="Kageyama Y"/>
            <person name="Nozu R"/>
            <person name="Adachi N"/>
            <person name="Nishimura O"/>
            <person name="Nakagawa R"/>
            <person name="Tanegashima C"/>
            <person name="Kiyatake I"/>
            <person name="Matsumoto R"/>
            <person name="Murakumo K"/>
            <person name="Nishida K"/>
            <person name="Terakita A"/>
            <person name="Kuratani S"/>
            <person name="Sato K"/>
            <person name="Hyodo S Kuraku.S."/>
        </authorList>
    </citation>
    <scope>NUCLEOTIDE SEQUENCE [LARGE SCALE GENOMIC DNA]</scope>
</reference>
<dbReference type="InterPro" id="IPR036885">
    <property type="entry name" value="SWIB_MDM2_dom_sf"/>
</dbReference>
<keyword evidence="6" id="KW-0539">Nucleus</keyword>
<dbReference type="GO" id="GO:0010468">
    <property type="term" value="P:regulation of gene expression"/>
    <property type="evidence" value="ECO:0007669"/>
    <property type="project" value="TreeGrafter"/>
</dbReference>
<sequence length="504" mass="55951">ANMTTASTSKPYTSESPCSVSAEKLGQIRPKTPLLNILHEAGASGEHFTLKEIMHYLGQYIMLKQLYDQQQQHIVHCGNDTLGKVFGVQSFSVKDPSHLYGMLSRNLRTANFQDAAQTGTLVKDTKCLPMREDRLKCPASGELSEEEITAWNLPTSATSHLKRKNSESDESVTDDQSECQAKDSISGLWDAAALPWWFITSLRSNYGSRKSGSTDICSNQDIDTAIVSDSTDDLWFLNEPASDEVNVEIKFETVEAKEKDPHENQKGEEEKNTECKEAYSSLQVTIYEADDDLPCSGDATDTEISDVFENSDGLKDSWKCTNCGKCNPSQKQYCLRCWALRKGWYLNPKFVHSTSDPLITGFEATEEAEDIDVPDCRKSVSDPLIQPEQLQCNEKAKHTQHGSSESLDRLSQPSTSSINLSSKEELQSEGGGTKTQREDSSHFRRNCLGPCLVCGVRPRTGNIIHGKTGHLVACYACAKMLHKRKLPCPVCVQPINTVIRTFIG</sequence>
<dbReference type="InterPro" id="IPR003121">
    <property type="entry name" value="SWIB_MDM2_domain"/>
</dbReference>
<evidence type="ECO:0000256" key="5">
    <source>
        <dbReference type="ARBA" id="ARBA00022833"/>
    </source>
</evidence>
<feature type="compositionally biased region" description="Polar residues" evidence="8">
    <location>
        <begin position="401"/>
        <end position="421"/>
    </location>
</feature>
<evidence type="ECO:0000256" key="1">
    <source>
        <dbReference type="ARBA" id="ARBA00004123"/>
    </source>
</evidence>
<dbReference type="InterPro" id="IPR013083">
    <property type="entry name" value="Znf_RING/FYVE/PHD"/>
</dbReference>
<evidence type="ECO:0000256" key="7">
    <source>
        <dbReference type="PROSITE-ProRule" id="PRU00322"/>
    </source>
</evidence>
<evidence type="ECO:0000259" key="10">
    <source>
        <dbReference type="PROSITE" id="PS51925"/>
    </source>
</evidence>
<comment type="similarity">
    <text evidence="2">Belongs to the MDM2/MDM4 family.</text>
</comment>
<dbReference type="SUPFAM" id="SSF90209">
    <property type="entry name" value="Ran binding protein zinc finger-like"/>
    <property type="match status" value="1"/>
</dbReference>